<evidence type="ECO:0008006" key="6">
    <source>
        <dbReference type="Google" id="ProtNLM"/>
    </source>
</evidence>
<reference evidence="4 5" key="1">
    <citation type="submission" date="2021-06" db="EMBL/GenBank/DDBJ databases">
        <authorList>
            <person name="Palmer J.M."/>
        </authorList>
    </citation>
    <scope>NUCLEOTIDE SEQUENCE [LARGE SCALE GENOMIC DNA]</scope>
    <source>
        <strain evidence="4 5">GA_2019</strain>
        <tissue evidence="4">Muscle</tissue>
    </source>
</reference>
<organism evidence="4 5">
    <name type="scientific">Goodea atripinnis</name>
    <dbReference type="NCBI Taxonomy" id="208336"/>
    <lineage>
        <taxon>Eukaryota</taxon>
        <taxon>Metazoa</taxon>
        <taxon>Chordata</taxon>
        <taxon>Craniata</taxon>
        <taxon>Vertebrata</taxon>
        <taxon>Euteleostomi</taxon>
        <taxon>Actinopterygii</taxon>
        <taxon>Neopterygii</taxon>
        <taxon>Teleostei</taxon>
        <taxon>Neoteleostei</taxon>
        <taxon>Acanthomorphata</taxon>
        <taxon>Ovalentaria</taxon>
        <taxon>Atherinomorphae</taxon>
        <taxon>Cyprinodontiformes</taxon>
        <taxon>Goodeidae</taxon>
        <taxon>Goodea</taxon>
    </lineage>
</organism>
<feature type="signal peptide" evidence="3">
    <location>
        <begin position="1"/>
        <end position="22"/>
    </location>
</feature>
<accession>A0ABV0P0P2</accession>
<keyword evidence="3" id="KW-0732">Signal</keyword>
<keyword evidence="2" id="KW-0472">Membrane</keyword>
<sequence length="134" mass="15032">MIWTTVFLGGLCVFHFALTIRAEISNSPWGRTVTLSRSQTPPRHRRDTSTSTGTSTPSRGPAFTSCRLPLTPTEQKILDDNTQEFEPFCHLFLIDRNCPTHTVFSIYQVILVLSTISGPLNVYLAGGSSRLYRR</sequence>
<feature type="compositionally biased region" description="Low complexity" evidence="1">
    <location>
        <begin position="49"/>
        <end position="59"/>
    </location>
</feature>
<feature type="compositionally biased region" description="Polar residues" evidence="1">
    <location>
        <begin position="32"/>
        <end position="41"/>
    </location>
</feature>
<protein>
    <recommendedName>
        <fullName evidence="6">Vomeronasal type-1 receptor</fullName>
    </recommendedName>
</protein>
<name>A0ABV0P0P2_9TELE</name>
<feature type="region of interest" description="Disordered" evidence="1">
    <location>
        <begin position="32"/>
        <end position="63"/>
    </location>
</feature>
<gene>
    <name evidence="4" type="ORF">GOODEAATRI_023898</name>
</gene>
<keyword evidence="2" id="KW-0812">Transmembrane</keyword>
<evidence type="ECO:0000256" key="2">
    <source>
        <dbReference type="SAM" id="Phobius"/>
    </source>
</evidence>
<evidence type="ECO:0000313" key="5">
    <source>
        <dbReference type="Proteomes" id="UP001476798"/>
    </source>
</evidence>
<comment type="caution">
    <text evidence="4">The sequence shown here is derived from an EMBL/GenBank/DDBJ whole genome shotgun (WGS) entry which is preliminary data.</text>
</comment>
<keyword evidence="5" id="KW-1185">Reference proteome</keyword>
<feature type="chain" id="PRO_5046081886" description="Vomeronasal type-1 receptor" evidence="3">
    <location>
        <begin position="23"/>
        <end position="134"/>
    </location>
</feature>
<evidence type="ECO:0000256" key="3">
    <source>
        <dbReference type="SAM" id="SignalP"/>
    </source>
</evidence>
<dbReference type="EMBL" id="JAHRIO010052577">
    <property type="protein sequence ID" value="MEQ2176022.1"/>
    <property type="molecule type" value="Genomic_DNA"/>
</dbReference>
<dbReference type="Proteomes" id="UP001476798">
    <property type="component" value="Unassembled WGS sequence"/>
</dbReference>
<evidence type="ECO:0000313" key="4">
    <source>
        <dbReference type="EMBL" id="MEQ2176022.1"/>
    </source>
</evidence>
<evidence type="ECO:0000256" key="1">
    <source>
        <dbReference type="SAM" id="MobiDB-lite"/>
    </source>
</evidence>
<proteinExistence type="predicted"/>
<feature type="transmembrane region" description="Helical" evidence="2">
    <location>
        <begin position="106"/>
        <end position="126"/>
    </location>
</feature>
<keyword evidence="2" id="KW-1133">Transmembrane helix</keyword>